<protein>
    <submittedName>
        <fullName evidence="10">Tetratricopeptide (TPR) repeat protein</fullName>
    </submittedName>
</protein>
<dbReference type="Proteomes" id="UP001155040">
    <property type="component" value="Unassembled WGS sequence"/>
</dbReference>
<dbReference type="Pfam" id="PF00884">
    <property type="entry name" value="Sulfatase"/>
    <property type="match status" value="1"/>
</dbReference>
<accession>A0A9X2UN70</accession>
<keyword evidence="5 8" id="KW-0472">Membrane</keyword>
<keyword evidence="2" id="KW-1003">Cell membrane</keyword>
<dbReference type="PROSITE" id="PS50005">
    <property type="entry name" value="TPR"/>
    <property type="match status" value="1"/>
</dbReference>
<dbReference type="CDD" id="cd16015">
    <property type="entry name" value="LTA_synthase"/>
    <property type="match status" value="1"/>
</dbReference>
<dbReference type="Gene3D" id="3.40.720.10">
    <property type="entry name" value="Alkaline Phosphatase, subunit A"/>
    <property type="match status" value="1"/>
</dbReference>
<dbReference type="InterPro" id="IPR050448">
    <property type="entry name" value="OpgB/LTA_synthase_biosynth"/>
</dbReference>
<feature type="region of interest" description="Disordered" evidence="7">
    <location>
        <begin position="787"/>
        <end position="810"/>
    </location>
</feature>
<proteinExistence type="predicted"/>
<gene>
    <name evidence="10" type="ORF">GGQ01_002871</name>
</gene>
<evidence type="ECO:0000256" key="5">
    <source>
        <dbReference type="ARBA" id="ARBA00023136"/>
    </source>
</evidence>
<dbReference type="SMART" id="SM00028">
    <property type="entry name" value="TPR"/>
    <property type="match status" value="3"/>
</dbReference>
<organism evidence="10 11">
    <name type="scientific">Salinibacter ruber</name>
    <dbReference type="NCBI Taxonomy" id="146919"/>
    <lineage>
        <taxon>Bacteria</taxon>
        <taxon>Pseudomonadati</taxon>
        <taxon>Rhodothermota</taxon>
        <taxon>Rhodothermia</taxon>
        <taxon>Rhodothermales</taxon>
        <taxon>Salinibacteraceae</taxon>
        <taxon>Salinibacter</taxon>
    </lineage>
</organism>
<comment type="caution">
    <text evidence="10">The sequence shown here is derived from an EMBL/GenBank/DDBJ whole genome shotgun (WGS) entry which is preliminary data.</text>
</comment>
<evidence type="ECO:0000256" key="1">
    <source>
        <dbReference type="ARBA" id="ARBA00004651"/>
    </source>
</evidence>
<dbReference type="InterPro" id="IPR019734">
    <property type="entry name" value="TPR_rpt"/>
</dbReference>
<comment type="subcellular location">
    <subcellularLocation>
        <location evidence="1">Cell membrane</location>
        <topology evidence="1">Multi-pass membrane protein</topology>
    </subcellularLocation>
</comment>
<evidence type="ECO:0000256" key="7">
    <source>
        <dbReference type="SAM" id="MobiDB-lite"/>
    </source>
</evidence>
<dbReference type="InterPro" id="IPR000917">
    <property type="entry name" value="Sulfatase_N"/>
</dbReference>
<evidence type="ECO:0000256" key="4">
    <source>
        <dbReference type="ARBA" id="ARBA00022989"/>
    </source>
</evidence>
<dbReference type="Gene3D" id="1.25.40.10">
    <property type="entry name" value="Tetratricopeptide repeat domain"/>
    <property type="match status" value="1"/>
</dbReference>
<reference evidence="10" key="1">
    <citation type="submission" date="2022-08" db="EMBL/GenBank/DDBJ databases">
        <title>Genomic Encyclopedia of Type Strains, Phase V (KMG-V): Genome sequencing to study the core and pangenomes of soil and plant-associated prokaryotes.</title>
        <authorList>
            <person name="Whitman W."/>
        </authorList>
    </citation>
    <scope>NUCLEOTIDE SEQUENCE</scope>
    <source>
        <strain evidence="10">SP3012</strain>
    </source>
</reference>
<keyword evidence="3 8" id="KW-0812">Transmembrane</keyword>
<evidence type="ECO:0000256" key="2">
    <source>
        <dbReference type="ARBA" id="ARBA00022475"/>
    </source>
</evidence>
<evidence type="ECO:0000313" key="11">
    <source>
        <dbReference type="Proteomes" id="UP001155040"/>
    </source>
</evidence>
<keyword evidence="4 8" id="KW-1133">Transmembrane helix</keyword>
<feature type="transmembrane region" description="Helical" evidence="8">
    <location>
        <begin position="95"/>
        <end position="113"/>
    </location>
</feature>
<evidence type="ECO:0000256" key="3">
    <source>
        <dbReference type="ARBA" id="ARBA00022692"/>
    </source>
</evidence>
<evidence type="ECO:0000259" key="9">
    <source>
        <dbReference type="Pfam" id="PF00884"/>
    </source>
</evidence>
<feature type="repeat" description="TPR" evidence="6">
    <location>
        <begin position="697"/>
        <end position="730"/>
    </location>
</feature>
<evidence type="ECO:0000256" key="8">
    <source>
        <dbReference type="SAM" id="Phobius"/>
    </source>
</evidence>
<dbReference type="AlphaFoldDB" id="A0A9X2UN70"/>
<feature type="domain" description="Sulfatase N-terminal" evidence="9">
    <location>
        <begin position="226"/>
        <end position="515"/>
    </location>
</feature>
<sequence length="810" mass="90487">MLTAVYFLVFSFSRRGAFWTFVCSTLALGLAQLGLAYYYAITLQPLGRDLLGYSLTEITDTIEASGTAGFVPVLTALALAGVVIGLSLSSRHYQAPLWTSYVGGGLLIISFLVDLPSPKADRTYAEYLSVNKTAYLFVEAGGAFFELRKGTSDESTFRGSLGNAAMQDTVSRQYPWMYRSDYEDVLGPFFDTTTLEDGSALGAGSASGAGSALGATSASGDGSAPPNLVFIVFEGLGTAFVGEENTYGGFTPFVDSLSEHSLYWPNTVSTTGRTFGLMPSLFGSLPYASRGFMEMGDRMPLHRTLISVLEERGYHTSYYSGFDLSFDNVDRFLKRQEVDRAIGRNALQDMFGDDPGVAERYWGYPDKEMFSRVTSILDTTDRRPQLSIFHTLQTHDPFAVPNEDRYDKRFENQLGQMDLGSERRNRYETYQDKLTTFLYTDDALRQFFQWYKTQPDFGDTIFVITGDHRLIPVPQPSQIARYHVPLLIYSPLLKKSTEFRSVSTLADVAPTLMGFLSEQYGVDSMERSHWLGTPVDTTRQFRNTRSMPLMRNKNQMVDYLHKRHYLANGKLYRLQNGLRLSPVSDQSKSQKLQARLSRFKTINQYVTSEDRLYGASVPLETLPPTTPLRSASAEPARSASLEAAARARIDSALAEISQQDLTVPEQFQSARQRAFDGDYKVARAIAGRLLDRSPGYHDVRLLLGRTHAWEGNYNRAREAFHEVLDRDPGYYDTYNALADTELWASRPEAALEATEKGLAKHPGRPSYLVKKAKALLALDRTDSARATVSELEQEDPNNDALSSLKSRIEP</sequence>
<dbReference type="InterPro" id="IPR017850">
    <property type="entry name" value="Alkaline_phosphatase_core_sf"/>
</dbReference>
<dbReference type="PANTHER" id="PTHR47371">
    <property type="entry name" value="LIPOTEICHOIC ACID SYNTHASE"/>
    <property type="match status" value="1"/>
</dbReference>
<keyword evidence="6" id="KW-0802">TPR repeat</keyword>
<dbReference type="EMBL" id="JANUBF010000026">
    <property type="protein sequence ID" value="MCS4037784.1"/>
    <property type="molecule type" value="Genomic_DNA"/>
</dbReference>
<feature type="compositionally biased region" description="Polar residues" evidence="7">
    <location>
        <begin position="799"/>
        <end position="810"/>
    </location>
</feature>
<feature type="transmembrane region" description="Helical" evidence="8">
    <location>
        <begin position="16"/>
        <end position="40"/>
    </location>
</feature>
<dbReference type="PANTHER" id="PTHR47371:SF3">
    <property type="entry name" value="PHOSPHOGLYCEROL TRANSFERASE I"/>
    <property type="match status" value="1"/>
</dbReference>
<dbReference type="SUPFAM" id="SSF53649">
    <property type="entry name" value="Alkaline phosphatase-like"/>
    <property type="match status" value="1"/>
</dbReference>
<dbReference type="Pfam" id="PF14559">
    <property type="entry name" value="TPR_19"/>
    <property type="match status" value="2"/>
</dbReference>
<feature type="transmembrane region" description="Helical" evidence="8">
    <location>
        <begin position="69"/>
        <end position="88"/>
    </location>
</feature>
<dbReference type="GO" id="GO:0005886">
    <property type="term" value="C:plasma membrane"/>
    <property type="evidence" value="ECO:0007669"/>
    <property type="project" value="UniProtKB-SubCell"/>
</dbReference>
<evidence type="ECO:0000313" key="10">
    <source>
        <dbReference type="EMBL" id="MCS4037784.1"/>
    </source>
</evidence>
<dbReference type="SUPFAM" id="SSF48452">
    <property type="entry name" value="TPR-like"/>
    <property type="match status" value="1"/>
</dbReference>
<evidence type="ECO:0000256" key="6">
    <source>
        <dbReference type="PROSITE-ProRule" id="PRU00339"/>
    </source>
</evidence>
<dbReference type="InterPro" id="IPR011990">
    <property type="entry name" value="TPR-like_helical_dom_sf"/>
</dbReference>
<name>A0A9X2UN70_9BACT</name>